<dbReference type="PROSITE" id="PS00636">
    <property type="entry name" value="DNAJ_1"/>
    <property type="match status" value="1"/>
</dbReference>
<dbReference type="CDD" id="cd06257">
    <property type="entry name" value="DnaJ"/>
    <property type="match status" value="1"/>
</dbReference>
<dbReference type="InterPro" id="IPR052423">
    <property type="entry name" value="EMIR"/>
</dbReference>
<dbReference type="Gene3D" id="1.10.287.110">
    <property type="entry name" value="DnaJ domain"/>
    <property type="match status" value="1"/>
</dbReference>
<dbReference type="InterPro" id="IPR036869">
    <property type="entry name" value="J_dom_sf"/>
</dbReference>
<dbReference type="PANTHER" id="PTHR44094:SF8">
    <property type="entry name" value="DNAJ HEAT SHOCK N-TERMINAL DOMAIN-CONTAINING PROTEIN-RELATED"/>
    <property type="match status" value="1"/>
</dbReference>
<evidence type="ECO:0000313" key="4">
    <source>
        <dbReference type="Proteomes" id="UP000481153"/>
    </source>
</evidence>
<name>A0A6G0X524_9STRA</name>
<dbReference type="EMBL" id="VJMJ01000102">
    <property type="protein sequence ID" value="KAF0734956.1"/>
    <property type="molecule type" value="Genomic_DNA"/>
</dbReference>
<protein>
    <recommendedName>
        <fullName evidence="2">J domain-containing protein</fullName>
    </recommendedName>
</protein>
<dbReference type="InterPro" id="IPR026894">
    <property type="entry name" value="DnaJ_X"/>
</dbReference>
<dbReference type="VEuPathDB" id="FungiDB:AeMF1_000168"/>
<evidence type="ECO:0000313" key="3">
    <source>
        <dbReference type="EMBL" id="KAF0734956.1"/>
    </source>
</evidence>
<dbReference type="Proteomes" id="UP000481153">
    <property type="component" value="Unassembled WGS sequence"/>
</dbReference>
<dbReference type="InterPro" id="IPR001623">
    <property type="entry name" value="DnaJ_domain"/>
</dbReference>
<sequence length="509" mass="56014">MSPKAGGHPQLRITVGEPEDEERIPKSDTNTFDFPQTPRDAADGFSSGMRIMGKSLASGVGSFVVMPIVGAHEGGLLGFAKGFVYGSATAIAAVGGGTVTGVGQILRGIANTPYAIISSHEDKVWNSETHEWYLYNLKEEASSVLDDDTAPTPEAKFVKDTKLYDLLGVPPNASEVEIKKAYRRLAVQLHPDKNLNDPHASEKFQRLSSAYQILSDPRSRATYDARGNDGMGPQTFTDDQLYAMMMAWIFGNQHFENFVGEINLMPHDIFGQDTFKKRVQNRREVQCAVYLSDILAGYLRDTSEKHVQFRASIASTAKELSSTLFGASLLGVVGLVYEEQALKHLGFRNSAPAGFGMQSLAKSARGMASKYRIVTSYISAFQSVMKAAEANYNSMKAQEERQRATPESMFPDMTEIQDQLLQQTFGSVLDIGWHYIVFDVESTLRGVCFKLLKDTSVSAADRAGRAQGLLIMGEIFQASSQPSEVGLAEIMEKLRHFKETMKQSRDFGS</sequence>
<dbReference type="Pfam" id="PF00226">
    <property type="entry name" value="DnaJ"/>
    <property type="match status" value="1"/>
</dbReference>
<gene>
    <name evidence="3" type="ORF">Ae201684_008433</name>
</gene>
<keyword evidence="4" id="KW-1185">Reference proteome</keyword>
<organism evidence="3 4">
    <name type="scientific">Aphanomyces euteiches</name>
    <dbReference type="NCBI Taxonomy" id="100861"/>
    <lineage>
        <taxon>Eukaryota</taxon>
        <taxon>Sar</taxon>
        <taxon>Stramenopiles</taxon>
        <taxon>Oomycota</taxon>
        <taxon>Saprolegniomycetes</taxon>
        <taxon>Saprolegniales</taxon>
        <taxon>Verrucalvaceae</taxon>
        <taxon>Aphanomyces</taxon>
    </lineage>
</organism>
<dbReference type="InterPro" id="IPR018253">
    <property type="entry name" value="DnaJ_domain_CS"/>
</dbReference>
<dbReference type="SUPFAM" id="SSF46565">
    <property type="entry name" value="Chaperone J-domain"/>
    <property type="match status" value="1"/>
</dbReference>
<feature type="domain" description="J" evidence="2">
    <location>
        <begin position="162"/>
        <end position="227"/>
    </location>
</feature>
<dbReference type="AlphaFoldDB" id="A0A6G0X524"/>
<dbReference type="SMART" id="SM00271">
    <property type="entry name" value="DnaJ"/>
    <property type="match status" value="1"/>
</dbReference>
<dbReference type="PANTHER" id="PTHR44094">
    <property type="entry name" value="DNAJ HEAT SHOCK N-TERMINAL DOMAIN-CONTAINING PROTEIN"/>
    <property type="match status" value="1"/>
</dbReference>
<proteinExistence type="predicted"/>
<reference evidence="3 4" key="1">
    <citation type="submission" date="2019-07" db="EMBL/GenBank/DDBJ databases">
        <title>Genomics analysis of Aphanomyces spp. identifies a new class of oomycete effector associated with host adaptation.</title>
        <authorList>
            <person name="Gaulin E."/>
        </authorList>
    </citation>
    <scope>NUCLEOTIDE SEQUENCE [LARGE SCALE GENOMIC DNA]</scope>
    <source>
        <strain evidence="3 4">ATCC 201684</strain>
    </source>
</reference>
<dbReference type="Pfam" id="PF14308">
    <property type="entry name" value="DnaJ-X"/>
    <property type="match status" value="1"/>
</dbReference>
<comment type="caution">
    <text evidence="3">The sequence shown here is derived from an EMBL/GenBank/DDBJ whole genome shotgun (WGS) entry which is preliminary data.</text>
</comment>
<evidence type="ECO:0000259" key="2">
    <source>
        <dbReference type="PROSITE" id="PS50076"/>
    </source>
</evidence>
<accession>A0A6G0X524</accession>
<evidence type="ECO:0000256" key="1">
    <source>
        <dbReference type="SAM" id="MobiDB-lite"/>
    </source>
</evidence>
<feature type="region of interest" description="Disordered" evidence="1">
    <location>
        <begin position="1"/>
        <end position="39"/>
    </location>
</feature>
<dbReference type="PROSITE" id="PS50076">
    <property type="entry name" value="DNAJ_2"/>
    <property type="match status" value="1"/>
</dbReference>
<dbReference type="PRINTS" id="PR00625">
    <property type="entry name" value="JDOMAIN"/>
</dbReference>